<evidence type="ECO:0000256" key="3">
    <source>
        <dbReference type="ARBA" id="ARBA00022448"/>
    </source>
</evidence>
<evidence type="ECO:0000256" key="8">
    <source>
        <dbReference type="SAM" id="Phobius"/>
    </source>
</evidence>
<dbReference type="PANTHER" id="PTHR42751:SF1">
    <property type="entry name" value="CATION_PROTON ANTIPORTER YBAL-RELATED"/>
    <property type="match status" value="1"/>
</dbReference>
<proteinExistence type="inferred from homology"/>
<keyword evidence="11" id="KW-1185">Reference proteome</keyword>
<accession>A0A931I3C9</accession>
<feature type="transmembrane region" description="Helical" evidence="8">
    <location>
        <begin position="382"/>
        <end position="401"/>
    </location>
</feature>
<dbReference type="SUPFAM" id="SSF51735">
    <property type="entry name" value="NAD(P)-binding Rossmann-fold domains"/>
    <property type="match status" value="1"/>
</dbReference>
<feature type="transmembrane region" description="Helical" evidence="8">
    <location>
        <begin position="112"/>
        <end position="133"/>
    </location>
</feature>
<evidence type="ECO:0000313" key="11">
    <source>
        <dbReference type="Proteomes" id="UP000631694"/>
    </source>
</evidence>
<reference evidence="10" key="1">
    <citation type="submission" date="2020-12" db="EMBL/GenBank/DDBJ databases">
        <title>Methylobrevis albus sp. nov., isolated from fresh water lack sediment.</title>
        <authorList>
            <person name="Zou Q."/>
        </authorList>
    </citation>
    <scope>NUCLEOTIDE SEQUENCE</scope>
    <source>
        <strain evidence="10">L22</strain>
    </source>
</reference>
<dbReference type="Gene3D" id="3.40.50.720">
    <property type="entry name" value="NAD(P)-binding Rossmann-like Domain"/>
    <property type="match status" value="1"/>
</dbReference>
<feature type="transmembrane region" description="Helical" evidence="8">
    <location>
        <begin position="197"/>
        <end position="220"/>
    </location>
</feature>
<keyword evidence="4 8" id="KW-0812">Transmembrane</keyword>
<keyword evidence="3" id="KW-0813">Transport</keyword>
<keyword evidence="5 8" id="KW-1133">Transmembrane helix</keyword>
<feature type="transmembrane region" description="Helical" evidence="8">
    <location>
        <begin position="154"/>
        <end position="175"/>
    </location>
</feature>
<sequence>MPHETTLISTIVVGLVLAFALGAIAQRLRMPPLVGYLIAGVLSGPHTPGFVADQTLAPQLAEIGVILLMFGVGLHFSLKDLLSVRAIAIPGAVAQMSFATLLGWGLSAMLGWSLGGGLVFGLALSVASTVVLLKALQDRRLIETERGRIAVGWLIVEDLAMVMALVLIPAVASIAGDGTAARDPLAIWLGRALGMDLGLYGVIGVTLLKVAAFVGLMLVVGRRVIPWVLHRIAYTGSRELFRLAVLAIALGVAFFAAEMFGVSLALGAFFAGMILAESELSHQAAQETLPLRDAFAVLFFVSVGMLFDPTIIVTSPLPVLATVFIIVIGKSLAAFLIVLAFRRTVGTALTISASLAQIGEFSFILAELGVGLNLLPEEGRDLILAGAIISIVLNPLVFLGVDRIKARLEAAAQRFDAKPAATGDAAAKATATKAPAATAKAPAAAAKAPAPAPVATAPTETVAAPAEPVIMPPAEPEAVATPPEPAEEQPRDDDTEAARPTRLKDHTVLVGYGRVGSIVGEGLIEDDKPFLVIEDADSRVDMLRDKGVEVVVGNAASADVLALANVAGARNIVIAIPNAFEAGQVTEQARKLNAGILICNRAHTDAEVEHLSKLGSDSVIMGEREIARGMLARLDGPRRKSSLAPAAPEPAPSRAAEPDGVYDDGPVTPEPGPILPQRDGRTES</sequence>
<feature type="transmembrane region" description="Helical" evidence="8">
    <location>
        <begin position="319"/>
        <end position="341"/>
    </location>
</feature>
<name>A0A931I3C9_9HYPH</name>
<dbReference type="GO" id="GO:0006813">
    <property type="term" value="P:potassium ion transport"/>
    <property type="evidence" value="ECO:0007669"/>
    <property type="project" value="InterPro"/>
</dbReference>
<dbReference type="Proteomes" id="UP000631694">
    <property type="component" value="Unassembled WGS sequence"/>
</dbReference>
<dbReference type="GO" id="GO:0016020">
    <property type="term" value="C:membrane"/>
    <property type="evidence" value="ECO:0007669"/>
    <property type="project" value="UniProtKB-SubCell"/>
</dbReference>
<evidence type="ECO:0000256" key="2">
    <source>
        <dbReference type="ARBA" id="ARBA00005551"/>
    </source>
</evidence>
<comment type="similarity">
    <text evidence="2">Belongs to the monovalent cation:proton antiporter 2 (CPA2) transporter (TC 2.A.37) family.</text>
</comment>
<feature type="transmembrane region" description="Helical" evidence="8">
    <location>
        <begin position="348"/>
        <end position="370"/>
    </location>
</feature>
<feature type="domain" description="RCK N-terminal" evidence="9">
    <location>
        <begin position="504"/>
        <end position="621"/>
    </location>
</feature>
<dbReference type="RefSeq" id="WP_197311773.1">
    <property type="nucleotide sequence ID" value="NZ_JADZLT010000051.1"/>
</dbReference>
<dbReference type="EMBL" id="JADZLT010000051">
    <property type="protein sequence ID" value="MBH0238684.1"/>
    <property type="molecule type" value="Genomic_DNA"/>
</dbReference>
<evidence type="ECO:0000256" key="7">
    <source>
        <dbReference type="SAM" id="MobiDB-lite"/>
    </source>
</evidence>
<organism evidence="10 11">
    <name type="scientific">Methylobrevis albus</name>
    <dbReference type="NCBI Taxonomy" id="2793297"/>
    <lineage>
        <taxon>Bacteria</taxon>
        <taxon>Pseudomonadati</taxon>
        <taxon>Pseudomonadota</taxon>
        <taxon>Alphaproteobacteria</taxon>
        <taxon>Hyphomicrobiales</taxon>
        <taxon>Pleomorphomonadaceae</taxon>
        <taxon>Methylobrevis</taxon>
    </lineage>
</organism>
<dbReference type="PROSITE" id="PS51201">
    <property type="entry name" value="RCK_N"/>
    <property type="match status" value="1"/>
</dbReference>
<dbReference type="InterPro" id="IPR003148">
    <property type="entry name" value="RCK_N"/>
</dbReference>
<feature type="transmembrane region" description="Helical" evidence="8">
    <location>
        <begin position="240"/>
        <end position="257"/>
    </location>
</feature>
<dbReference type="Pfam" id="PF02254">
    <property type="entry name" value="TrkA_N"/>
    <property type="match status" value="1"/>
</dbReference>
<protein>
    <submittedName>
        <fullName evidence="10">Cation:proton antiporter</fullName>
    </submittedName>
</protein>
<evidence type="ECO:0000256" key="1">
    <source>
        <dbReference type="ARBA" id="ARBA00004141"/>
    </source>
</evidence>
<feature type="compositionally biased region" description="Acidic residues" evidence="7">
    <location>
        <begin position="485"/>
        <end position="495"/>
    </location>
</feature>
<evidence type="ECO:0000259" key="9">
    <source>
        <dbReference type="PROSITE" id="PS51201"/>
    </source>
</evidence>
<dbReference type="AlphaFoldDB" id="A0A931I3C9"/>
<feature type="transmembrane region" description="Helical" evidence="8">
    <location>
        <begin position="6"/>
        <end position="26"/>
    </location>
</feature>
<dbReference type="Pfam" id="PF00999">
    <property type="entry name" value="Na_H_Exchanger"/>
    <property type="match status" value="1"/>
</dbReference>
<evidence type="ECO:0000256" key="6">
    <source>
        <dbReference type="ARBA" id="ARBA00023136"/>
    </source>
</evidence>
<evidence type="ECO:0000256" key="4">
    <source>
        <dbReference type="ARBA" id="ARBA00022692"/>
    </source>
</evidence>
<keyword evidence="6 8" id="KW-0472">Membrane</keyword>
<dbReference type="GO" id="GO:1902600">
    <property type="term" value="P:proton transmembrane transport"/>
    <property type="evidence" value="ECO:0007669"/>
    <property type="project" value="InterPro"/>
</dbReference>
<evidence type="ECO:0000256" key="5">
    <source>
        <dbReference type="ARBA" id="ARBA00022989"/>
    </source>
</evidence>
<evidence type="ECO:0000313" key="10">
    <source>
        <dbReference type="EMBL" id="MBH0238684.1"/>
    </source>
</evidence>
<feature type="transmembrane region" description="Helical" evidence="8">
    <location>
        <begin position="86"/>
        <end position="106"/>
    </location>
</feature>
<dbReference type="Gene3D" id="1.20.1530.20">
    <property type="match status" value="1"/>
</dbReference>
<dbReference type="InterPro" id="IPR006153">
    <property type="entry name" value="Cation/H_exchanger_TM"/>
</dbReference>
<feature type="transmembrane region" description="Helical" evidence="8">
    <location>
        <begin position="294"/>
        <end position="313"/>
    </location>
</feature>
<gene>
    <name evidence="10" type="ORF">I5731_12685</name>
</gene>
<dbReference type="InterPro" id="IPR036291">
    <property type="entry name" value="NAD(P)-bd_dom_sf"/>
</dbReference>
<dbReference type="PANTHER" id="PTHR42751">
    <property type="entry name" value="SODIUM/HYDROGEN EXCHANGER FAMILY/TRKA DOMAIN PROTEIN"/>
    <property type="match status" value="1"/>
</dbReference>
<feature type="region of interest" description="Disordered" evidence="7">
    <location>
        <begin position="633"/>
        <end position="684"/>
    </location>
</feature>
<feature type="transmembrane region" description="Helical" evidence="8">
    <location>
        <begin position="56"/>
        <end position="74"/>
    </location>
</feature>
<feature type="region of interest" description="Disordered" evidence="7">
    <location>
        <begin position="474"/>
        <end position="504"/>
    </location>
</feature>
<comment type="subcellular location">
    <subcellularLocation>
        <location evidence="1">Membrane</location>
        <topology evidence="1">Multi-pass membrane protein</topology>
    </subcellularLocation>
</comment>
<dbReference type="InterPro" id="IPR038770">
    <property type="entry name" value="Na+/solute_symporter_sf"/>
</dbReference>
<comment type="caution">
    <text evidence="10">The sequence shown here is derived from an EMBL/GenBank/DDBJ whole genome shotgun (WGS) entry which is preliminary data.</text>
</comment>
<dbReference type="GO" id="GO:0015297">
    <property type="term" value="F:antiporter activity"/>
    <property type="evidence" value="ECO:0007669"/>
    <property type="project" value="InterPro"/>
</dbReference>